<organism evidence="1 2">
    <name type="scientific">Pedobacter ginsenosidimutans</name>
    <dbReference type="NCBI Taxonomy" id="687842"/>
    <lineage>
        <taxon>Bacteria</taxon>
        <taxon>Pseudomonadati</taxon>
        <taxon>Bacteroidota</taxon>
        <taxon>Sphingobacteriia</taxon>
        <taxon>Sphingobacteriales</taxon>
        <taxon>Sphingobacteriaceae</taxon>
        <taxon>Pedobacter</taxon>
    </lineage>
</organism>
<dbReference type="OrthoDB" id="605297at2"/>
<dbReference type="STRING" id="687842.ASU31_07655"/>
<comment type="caution">
    <text evidence="1">The sequence shown here is derived from an EMBL/GenBank/DDBJ whole genome shotgun (WGS) entry which is preliminary data.</text>
</comment>
<accession>A0A0T5VS37</accession>
<proteinExistence type="predicted"/>
<keyword evidence="2" id="KW-1185">Reference proteome</keyword>
<dbReference type="EMBL" id="LMZQ01000004">
    <property type="protein sequence ID" value="KRT16682.1"/>
    <property type="molecule type" value="Genomic_DNA"/>
</dbReference>
<evidence type="ECO:0000313" key="1">
    <source>
        <dbReference type="EMBL" id="KRT16682.1"/>
    </source>
</evidence>
<name>A0A0T5VS37_9SPHI</name>
<gene>
    <name evidence="1" type="ORF">ASU31_07655</name>
</gene>
<reference evidence="1 2" key="1">
    <citation type="submission" date="2015-11" db="EMBL/GenBank/DDBJ databases">
        <title>Sequence of Pedobacter ginsenosidimutans.</title>
        <authorList>
            <person name="Carson E."/>
            <person name="Keyser V."/>
            <person name="Newman J."/>
            <person name="Miller J."/>
        </authorList>
    </citation>
    <scope>NUCLEOTIDE SEQUENCE [LARGE SCALE GENOMIC DNA]</scope>
    <source>
        <strain evidence="1 2">KACC 14530</strain>
    </source>
</reference>
<dbReference type="AlphaFoldDB" id="A0A0T5VS37"/>
<protein>
    <submittedName>
        <fullName evidence="1">Uncharacterized protein</fullName>
    </submittedName>
</protein>
<evidence type="ECO:0000313" key="2">
    <source>
        <dbReference type="Proteomes" id="UP000051950"/>
    </source>
</evidence>
<dbReference type="Proteomes" id="UP000051950">
    <property type="component" value="Unassembled WGS sequence"/>
</dbReference>
<sequence>MKIFKKLSLIFSVFLIAFFGEIAINLACGPEADPYDYYPTYFLNNVQGDEYASFAYNQMVYLYNDRDFETEEDVNGQEWGKYLGVKKDDVIDAMYDVDSATSVLLKTFSKQTFKKFPDSLRKNHFLNRLTKNPNASKYFRFTKSCEPYIAVNFDYWNVKQKDSAAMIQKGCDALDSINKVSTDNFLKLRYAFQAQRMFSYAGDSGQAESTYHKFIKDAKIVSVIKGWSLAIHAGTVADNNESAYLFSKVFNKNPEKRVLAYKNYRYMKSDVDEVLKLAKNNDEKATILAINGFGEPTYNLKMLKAVYKLSPKSLLNGALLVREVNKLEEKIIKSEQIAKDFPTIYYERWDNAINKDSLRNVGLSDLQNIKAFALQLANEKKYPQPELGTLTAAYLLWMEKKDALANTYIKKLNLTKLPERLKDQYRIIDLLIKARNIKVGNDFNENELIPTLKWLDKKRFAENSKKTAQEYYYNWGDAENRFTKTTRNFYQQILAPAYLKKGDTAKAALAMLKGDARHKSYGKRFRFKQVSYQTTMFWQKQLTTRIMARLAKYRSAKNRNGMDSLLAMSSKSVDKDDFYELYGTTYLREHKYDSALKMFDKISPKYKYFYNEDWRLNDSTYFSTPFIEAINDYPKNHVGLKEAFNKKSFAKEMLHLQKLTVSDKKNAAVYYYKMANAVYQTGYFGNSWFLTNYDWTNYDNNGPVNCGFEMDYKKAYTAKKWYTIARSLSKNIDFKAKCTFMLAKCEQQQIPRSSEIGYYIYDKDYKMFMRANINNPYFKELKLKYSKTPFYQTVLGDCSYLRDFITGK</sequence>
<dbReference type="RefSeq" id="WP_057931779.1">
    <property type="nucleotide sequence ID" value="NZ_LMZQ01000004.1"/>
</dbReference>